<accession>A0AAV8UW36</accession>
<comment type="caution">
    <text evidence="3">The sequence shown here is derived from an EMBL/GenBank/DDBJ whole genome shotgun (WGS) entry which is preliminary data.</text>
</comment>
<dbReference type="SUPFAM" id="SSF55781">
    <property type="entry name" value="GAF domain-like"/>
    <property type="match status" value="1"/>
</dbReference>
<sequence>MMSANFEKNMGSWSVASTDFLLENHLREEVGAGVDPSEQDVFFSVTNNVDGEMDNSLIVKNQFDFDLQWLSPPNFEEVISEENYDGKESTESPHPSWSNTWSDPEPFELSSSVSQDALQSGTVAMPASSSMMSLVSPRTNSNGAPNPKRRKSAHKEHSKKYRHNVGNKFRELSDLVSELDEAEEGGTLSKSQVLEHSINLVKEYKKHVSSLSVDLAMSSRKNLLEWVDGVVEKSSNLYDAVYSLMNLLCMKKSWKYAEVWMPTGDRINTTLQLKGGLLSATDNSLGQCLERFRSKSNQFTFQPGQGLIGRVYDTLRAESVQDPSGSHGFLRKEIALRHGVNSCFAVPVVVNGRCRAVVGFFDTEERMGDIESINLANNVANYIGSAYGAKVVKEARNTTKMENVEKSN</sequence>
<name>A0AAV8UW36_9RHOD</name>
<dbReference type="GO" id="GO:0046983">
    <property type="term" value="F:protein dimerization activity"/>
    <property type="evidence" value="ECO:0007669"/>
    <property type="project" value="InterPro"/>
</dbReference>
<dbReference type="InterPro" id="IPR003018">
    <property type="entry name" value="GAF"/>
</dbReference>
<feature type="compositionally biased region" description="Polar residues" evidence="1">
    <location>
        <begin position="92"/>
        <end position="102"/>
    </location>
</feature>
<dbReference type="SUPFAM" id="SSF47459">
    <property type="entry name" value="HLH, helix-loop-helix DNA-binding domain"/>
    <property type="match status" value="1"/>
</dbReference>
<feature type="domain" description="BHLH" evidence="2">
    <location>
        <begin position="149"/>
        <end position="204"/>
    </location>
</feature>
<dbReference type="EMBL" id="JAMWBK010000004">
    <property type="protein sequence ID" value="KAJ8905773.1"/>
    <property type="molecule type" value="Genomic_DNA"/>
</dbReference>
<dbReference type="Gene3D" id="4.10.280.10">
    <property type="entry name" value="Helix-loop-helix DNA-binding domain"/>
    <property type="match status" value="1"/>
</dbReference>
<feature type="compositionally biased region" description="Polar residues" evidence="1">
    <location>
        <begin position="109"/>
        <end position="144"/>
    </location>
</feature>
<dbReference type="AlphaFoldDB" id="A0AAV8UW36"/>
<evidence type="ECO:0000259" key="2">
    <source>
        <dbReference type="PROSITE" id="PS50888"/>
    </source>
</evidence>
<dbReference type="InterPro" id="IPR011598">
    <property type="entry name" value="bHLH_dom"/>
</dbReference>
<gene>
    <name evidence="3" type="ORF">NDN08_002278</name>
</gene>
<protein>
    <recommendedName>
        <fullName evidence="2">BHLH domain-containing protein</fullName>
    </recommendedName>
</protein>
<dbReference type="InterPro" id="IPR036638">
    <property type="entry name" value="HLH_DNA-bd_sf"/>
</dbReference>
<dbReference type="InterPro" id="IPR029016">
    <property type="entry name" value="GAF-like_dom_sf"/>
</dbReference>
<dbReference type="PROSITE" id="PS50888">
    <property type="entry name" value="BHLH"/>
    <property type="match status" value="1"/>
</dbReference>
<evidence type="ECO:0000256" key="1">
    <source>
        <dbReference type="SAM" id="MobiDB-lite"/>
    </source>
</evidence>
<keyword evidence="4" id="KW-1185">Reference proteome</keyword>
<dbReference type="Proteomes" id="UP001157974">
    <property type="component" value="Unassembled WGS sequence"/>
</dbReference>
<reference evidence="3 4" key="1">
    <citation type="journal article" date="2023" name="Nat. Commun.">
        <title>Origin of minicircular mitochondrial genomes in red algae.</title>
        <authorList>
            <person name="Lee Y."/>
            <person name="Cho C.H."/>
            <person name="Lee Y.M."/>
            <person name="Park S.I."/>
            <person name="Yang J.H."/>
            <person name="West J.A."/>
            <person name="Bhattacharya D."/>
            <person name="Yoon H.S."/>
        </authorList>
    </citation>
    <scope>NUCLEOTIDE SEQUENCE [LARGE SCALE GENOMIC DNA]</scope>
    <source>
        <strain evidence="3 4">CCMP1338</strain>
        <tissue evidence="3">Whole cell</tissue>
    </source>
</reference>
<evidence type="ECO:0000313" key="4">
    <source>
        <dbReference type="Proteomes" id="UP001157974"/>
    </source>
</evidence>
<evidence type="ECO:0000313" key="3">
    <source>
        <dbReference type="EMBL" id="KAJ8905773.1"/>
    </source>
</evidence>
<dbReference type="Pfam" id="PF13185">
    <property type="entry name" value="GAF_2"/>
    <property type="match status" value="1"/>
</dbReference>
<organism evidence="3 4">
    <name type="scientific">Rhodosorus marinus</name>
    <dbReference type="NCBI Taxonomy" id="101924"/>
    <lineage>
        <taxon>Eukaryota</taxon>
        <taxon>Rhodophyta</taxon>
        <taxon>Stylonematophyceae</taxon>
        <taxon>Stylonematales</taxon>
        <taxon>Stylonemataceae</taxon>
        <taxon>Rhodosorus</taxon>
    </lineage>
</organism>
<proteinExistence type="predicted"/>
<feature type="compositionally biased region" description="Basic residues" evidence="1">
    <location>
        <begin position="147"/>
        <end position="163"/>
    </location>
</feature>
<dbReference type="Gene3D" id="3.30.450.40">
    <property type="match status" value="1"/>
</dbReference>
<feature type="region of interest" description="Disordered" evidence="1">
    <location>
        <begin position="82"/>
        <end position="163"/>
    </location>
</feature>